<organism evidence="3 4">
    <name type="scientific">Phocaeicola plebeius (strain DSM 17135 / JCM 12973 / CCUG 54634 / M2)</name>
    <name type="common">Bacteroides plebeius</name>
    <dbReference type="NCBI Taxonomy" id="484018"/>
    <lineage>
        <taxon>Bacteria</taxon>
        <taxon>Pseudomonadati</taxon>
        <taxon>Bacteroidota</taxon>
        <taxon>Bacteroidia</taxon>
        <taxon>Bacteroidales</taxon>
        <taxon>Bacteroidaceae</taxon>
        <taxon>Phocaeicola</taxon>
    </lineage>
</organism>
<feature type="region of interest" description="Disordered" evidence="1">
    <location>
        <begin position="541"/>
        <end position="659"/>
    </location>
</feature>
<dbReference type="GeneID" id="43183684"/>
<dbReference type="Proteomes" id="UP000003452">
    <property type="component" value="Unassembled WGS sequence"/>
</dbReference>
<proteinExistence type="predicted"/>
<evidence type="ECO:0000313" key="4">
    <source>
        <dbReference type="Proteomes" id="UP000003452"/>
    </source>
</evidence>
<accession>B5CWU5</accession>
<keyword evidence="2" id="KW-1133">Transmembrane helix</keyword>
<gene>
    <name evidence="3" type="ORF">BACPLE_01185</name>
</gene>
<feature type="compositionally biased region" description="Basic and acidic residues" evidence="1">
    <location>
        <begin position="626"/>
        <end position="647"/>
    </location>
</feature>
<keyword evidence="2" id="KW-0472">Membrane</keyword>
<feature type="transmembrane region" description="Helical" evidence="2">
    <location>
        <begin position="330"/>
        <end position="352"/>
    </location>
</feature>
<reference evidence="3 4" key="1">
    <citation type="submission" date="2008-08" db="EMBL/GenBank/DDBJ databases">
        <title>Draft genome sequence of Bacteroides plebeius (DSM 17135).</title>
        <authorList>
            <person name="Sudarsanam P."/>
            <person name="Ley R."/>
            <person name="Guruge J."/>
            <person name="Turnbaugh P.J."/>
            <person name="Mahowald M."/>
            <person name="Liep D."/>
            <person name="Gordon J."/>
        </authorList>
    </citation>
    <scope>NUCLEOTIDE SEQUENCE [LARGE SCALE GENOMIC DNA]</scope>
    <source>
        <strain evidence="4">DSM 17135 / JCM 12973 / M2</strain>
    </source>
</reference>
<name>B5CWU5_PHOPM</name>
<reference evidence="3 4" key="2">
    <citation type="submission" date="2008-08" db="EMBL/GenBank/DDBJ databases">
        <authorList>
            <person name="Fulton L."/>
            <person name="Clifton S."/>
            <person name="Fulton B."/>
            <person name="Xu J."/>
            <person name="Minx P."/>
            <person name="Pepin K.H."/>
            <person name="Johnson M."/>
            <person name="Thiruvilangam P."/>
            <person name="Bhonagiri V."/>
            <person name="Nash W.E."/>
            <person name="Mardis E.R."/>
            <person name="Wilson R.K."/>
        </authorList>
    </citation>
    <scope>NUCLEOTIDE SEQUENCE [LARGE SCALE GENOMIC DNA]</scope>
    <source>
        <strain evidence="4">DSM 17135 / JCM 12973 / M2</strain>
    </source>
</reference>
<evidence type="ECO:0000313" key="3">
    <source>
        <dbReference type="EMBL" id="EDY96742.1"/>
    </source>
</evidence>
<feature type="transmembrane region" description="Helical" evidence="2">
    <location>
        <begin position="96"/>
        <end position="117"/>
    </location>
</feature>
<feature type="transmembrane region" description="Helical" evidence="2">
    <location>
        <begin position="129"/>
        <end position="148"/>
    </location>
</feature>
<feature type="transmembrane region" description="Helical" evidence="2">
    <location>
        <begin position="399"/>
        <end position="418"/>
    </location>
</feature>
<dbReference type="HOGENOM" id="CLU_416017_0_0_10"/>
<dbReference type="EMBL" id="ABQC02000012">
    <property type="protein sequence ID" value="EDY96742.1"/>
    <property type="molecule type" value="Genomic_DNA"/>
</dbReference>
<keyword evidence="2" id="KW-0812">Transmembrane</keyword>
<sequence length="659" mass="75733">MKDKVWIIFLMLTLGFMAYTLIYFDHSGYYRVAVEKGANVYRSVFVSADSIDVLPFDTVVKIEGFEGLSAAEMLVDGQTVYVKKSDLEVVKRTYDIWGVLQYLFYFIILCIALNMGYKYMRKHHVKQLARLKTGIYVVVTIAIIGVMIKTLTEPSDPPRLTPEAKNRITVEMNIDGFRPSTEREVEVLCHYDDYDFLVRDDCTNQFVVPVNGLATKVKRLDHLNEDFTYNVSKKKLDGYMGKEIWQMAEEVGDYVTGLGLVYDFPYLVAIENGERVQGVKVVTNQMGVIQDIQYNEKERSSNIFSKLPFYETIACKNMYVSISITGDNSIWERLTVVGINFFLLGFVILMIARTASVISHWMGEKSFSVRTSVKVLIWVVCAPFIYIYSVALLDFYHSWWIIVLVYIFTIISMTFEMGTENAAKSIYKCPSCQKNGVYAPTEKVIRRVHTKTVYDWSRGKTERGIRIPEKICTLDVTYIMEGRCNECGYVDTNTYKREKTVTGTTECPLCHTTLKITEEDGVHFEKCPKCDFTAVIVKTRPASAPTENPFAPIKDEPKSSNEESEHEQKERERREEEDRNFLNHQLQENKRKAQEEHDKHLEEAEKAKFYKGKAEDADDPDEASEAAERARRHSEAAEKSYKEHEDAASEADSCGRQML</sequence>
<evidence type="ECO:0000256" key="2">
    <source>
        <dbReference type="SAM" id="Phobius"/>
    </source>
</evidence>
<evidence type="ECO:0000256" key="1">
    <source>
        <dbReference type="SAM" id="MobiDB-lite"/>
    </source>
</evidence>
<dbReference type="eggNOG" id="ENOG5032E7A">
    <property type="taxonomic scope" value="Bacteria"/>
</dbReference>
<feature type="transmembrane region" description="Helical" evidence="2">
    <location>
        <begin position="5"/>
        <end position="24"/>
    </location>
</feature>
<feature type="compositionally biased region" description="Acidic residues" evidence="1">
    <location>
        <begin position="616"/>
        <end position="625"/>
    </location>
</feature>
<protein>
    <submittedName>
        <fullName evidence="3">Uncharacterized protein</fullName>
    </submittedName>
</protein>
<comment type="caution">
    <text evidence="3">The sequence shown here is derived from an EMBL/GenBank/DDBJ whole genome shotgun (WGS) entry which is preliminary data.</text>
</comment>
<feature type="transmembrane region" description="Helical" evidence="2">
    <location>
        <begin position="373"/>
        <end position="393"/>
    </location>
</feature>
<feature type="compositionally biased region" description="Basic and acidic residues" evidence="1">
    <location>
        <begin position="553"/>
        <end position="615"/>
    </location>
</feature>
<dbReference type="RefSeq" id="WP_007558941.1">
    <property type="nucleotide sequence ID" value="NZ_DS990119.1"/>
</dbReference>
<dbReference type="AlphaFoldDB" id="B5CWU5"/>